<evidence type="ECO:0000313" key="2">
    <source>
        <dbReference type="EMBL" id="MFD1128244.1"/>
    </source>
</evidence>
<name>A0ABW3PMR8_9BACL</name>
<gene>
    <name evidence="2" type="ORF">ACFQ3J_08675</name>
</gene>
<dbReference type="InterPro" id="IPR010982">
    <property type="entry name" value="Lambda_DNA-bd_dom_sf"/>
</dbReference>
<organism evidence="2 3">
    <name type="scientific">Paenibacillus provencensis</name>
    <dbReference type="NCBI Taxonomy" id="441151"/>
    <lineage>
        <taxon>Bacteria</taxon>
        <taxon>Bacillati</taxon>
        <taxon>Bacillota</taxon>
        <taxon>Bacilli</taxon>
        <taxon>Bacillales</taxon>
        <taxon>Paenibacillaceae</taxon>
        <taxon>Paenibacillus</taxon>
    </lineage>
</organism>
<sequence>MALARGRCRLRYLLARARMSQAELGRRTDYSPQQISNWVNEREKIPWDAALNIAYVLSCSMEDLYEVVDI</sequence>
<dbReference type="Gene3D" id="1.10.260.40">
    <property type="entry name" value="lambda repressor-like DNA-binding domains"/>
    <property type="match status" value="1"/>
</dbReference>
<comment type="caution">
    <text evidence="2">The sequence shown here is derived from an EMBL/GenBank/DDBJ whole genome shotgun (WGS) entry which is preliminary data.</text>
</comment>
<reference evidence="3" key="1">
    <citation type="journal article" date="2019" name="Int. J. Syst. Evol. Microbiol.">
        <title>The Global Catalogue of Microorganisms (GCM) 10K type strain sequencing project: providing services to taxonomists for standard genome sequencing and annotation.</title>
        <authorList>
            <consortium name="The Broad Institute Genomics Platform"/>
            <consortium name="The Broad Institute Genome Sequencing Center for Infectious Disease"/>
            <person name="Wu L."/>
            <person name="Ma J."/>
        </authorList>
    </citation>
    <scope>NUCLEOTIDE SEQUENCE [LARGE SCALE GENOMIC DNA]</scope>
    <source>
        <strain evidence="3">CCUG 53519</strain>
    </source>
</reference>
<dbReference type="Proteomes" id="UP001597169">
    <property type="component" value="Unassembled WGS sequence"/>
</dbReference>
<keyword evidence="3" id="KW-1185">Reference proteome</keyword>
<proteinExistence type="predicted"/>
<dbReference type="EMBL" id="JBHTKX010000001">
    <property type="protein sequence ID" value="MFD1128244.1"/>
    <property type="molecule type" value="Genomic_DNA"/>
</dbReference>
<dbReference type="SUPFAM" id="SSF47413">
    <property type="entry name" value="lambda repressor-like DNA-binding domains"/>
    <property type="match status" value="1"/>
</dbReference>
<dbReference type="RefSeq" id="WP_285850185.1">
    <property type="nucleotide sequence ID" value="NZ_JBHTKX010000001.1"/>
</dbReference>
<feature type="domain" description="HTH cro/C1-type" evidence="1">
    <location>
        <begin position="10"/>
        <end position="64"/>
    </location>
</feature>
<dbReference type="CDD" id="cd00093">
    <property type="entry name" value="HTH_XRE"/>
    <property type="match status" value="1"/>
</dbReference>
<evidence type="ECO:0000313" key="3">
    <source>
        <dbReference type="Proteomes" id="UP001597169"/>
    </source>
</evidence>
<dbReference type="SMART" id="SM00530">
    <property type="entry name" value="HTH_XRE"/>
    <property type="match status" value="1"/>
</dbReference>
<dbReference type="Pfam" id="PF13443">
    <property type="entry name" value="HTH_26"/>
    <property type="match status" value="1"/>
</dbReference>
<dbReference type="InterPro" id="IPR001387">
    <property type="entry name" value="Cro/C1-type_HTH"/>
</dbReference>
<evidence type="ECO:0000259" key="1">
    <source>
        <dbReference type="PROSITE" id="PS50943"/>
    </source>
</evidence>
<dbReference type="PROSITE" id="PS50943">
    <property type="entry name" value="HTH_CROC1"/>
    <property type="match status" value="1"/>
</dbReference>
<accession>A0ABW3PMR8</accession>
<protein>
    <submittedName>
        <fullName evidence="2">Helix-turn-helix domain-containing protein</fullName>
    </submittedName>
</protein>